<organism evidence="2">
    <name type="scientific">Scolopendra viridis</name>
    <name type="common">Giant centipede</name>
    <dbReference type="NCBI Taxonomy" id="118503"/>
    <lineage>
        <taxon>Eukaryota</taxon>
        <taxon>Metazoa</taxon>
        <taxon>Ecdysozoa</taxon>
        <taxon>Arthropoda</taxon>
        <taxon>Myriapoda</taxon>
        <taxon>Chilopoda</taxon>
        <taxon>Pleurostigmophora</taxon>
        <taxon>Scolopendromorpha</taxon>
        <taxon>Scolopendridae</taxon>
        <taxon>Scolopendra</taxon>
    </lineage>
</organism>
<sequence>MVIGVKELLLILFSVVAIHSKCDRNFRHIFFESDYDVKMKRRTRVVPITGCHMKNRIQACVDETTKNFHAELDAVDWKLFAETYVKCVLNTVFPENVLKDEQNSRFIYPNGEKLSHIGSNDTVLRATYYDVEMGPLDDINYDGDIIFLSRADSSEREMNHTVTTRLSDTAMWESGHNYATRIEGNVNIGIINFSGGFDLTGEDRGEGKETTNSIHRTTSTLIKFQVPKNKFIRTLWTAKREKGNKKFLAKVLISGWLWVNQTDQIKVNTADHPYIMNEFLFPVGDMAYYFEKFFTRVNSQSLYDSKQGSLATTDVIHTVIQVDEYNDEDAKSCRISKIDKKEMFLEEGLKK</sequence>
<dbReference type="EMBL" id="GGNE01000045">
    <property type="protein sequence ID" value="MIC88586.1"/>
    <property type="molecule type" value="Transcribed_RNA"/>
</dbReference>
<name>A0A4D5R8Y0_SCOVI</name>
<reference evidence="2" key="1">
    <citation type="journal article" date="2018" name="Toxicon">
        <title>Venom-gland transcriptomics and venom proteomics of the giant Florida blue centipede, Scolopendra viridis.</title>
        <authorList>
            <person name="Ward M.J."/>
            <person name="Rokyta D.R."/>
        </authorList>
    </citation>
    <scope>NUCLEOTIDE SEQUENCE</scope>
    <source>
        <tissue evidence="2">Venom gland</tissue>
    </source>
</reference>
<evidence type="ECO:0000256" key="1">
    <source>
        <dbReference type="SAM" id="SignalP"/>
    </source>
</evidence>
<feature type="chain" id="PRO_5020026445" evidence="1">
    <location>
        <begin position="21"/>
        <end position="351"/>
    </location>
</feature>
<evidence type="ECO:0000313" key="2">
    <source>
        <dbReference type="EMBL" id="MIC88586.1"/>
    </source>
</evidence>
<feature type="signal peptide" evidence="1">
    <location>
        <begin position="1"/>
        <end position="20"/>
    </location>
</feature>
<gene>
    <name evidence="2" type="primary">Scol-BPFTx</name>
</gene>
<dbReference type="AlphaFoldDB" id="A0A4D5R8Y0"/>
<proteinExistence type="predicted"/>
<accession>A0A4D5R8Y0</accession>
<keyword evidence="1" id="KW-0732">Signal</keyword>
<protein>
    <submittedName>
        <fullName evidence="2">Scol-BPFTx</fullName>
    </submittedName>
</protein>